<dbReference type="PANTHER" id="PTHR24253:SF153">
    <property type="entry name" value="SERINE PROTEASE HEPSIN"/>
    <property type="match status" value="1"/>
</dbReference>
<dbReference type="AlphaFoldDB" id="A0A8K0CDI2"/>
<feature type="signal peptide" evidence="2">
    <location>
        <begin position="1"/>
        <end position="19"/>
    </location>
</feature>
<accession>A0A8K0CDI2</accession>
<proteinExistence type="predicted"/>
<dbReference type="EMBL" id="VTPC01090647">
    <property type="protein sequence ID" value="KAF2882172.1"/>
    <property type="molecule type" value="Genomic_DNA"/>
</dbReference>
<evidence type="ECO:0000313" key="4">
    <source>
        <dbReference type="EMBL" id="KAF2882172.1"/>
    </source>
</evidence>
<dbReference type="InterPro" id="IPR001254">
    <property type="entry name" value="Trypsin_dom"/>
</dbReference>
<reference evidence="4" key="1">
    <citation type="submission" date="2019-08" db="EMBL/GenBank/DDBJ databases">
        <title>The genome of the North American firefly Photinus pyralis.</title>
        <authorList>
            <consortium name="Photinus pyralis genome working group"/>
            <person name="Fallon T.R."/>
            <person name="Sander Lower S.E."/>
            <person name="Weng J.-K."/>
        </authorList>
    </citation>
    <scope>NUCLEOTIDE SEQUENCE</scope>
    <source>
        <strain evidence="4">TRF0915ILg1</strain>
        <tissue evidence="4">Whole body</tissue>
    </source>
</reference>
<comment type="caution">
    <text evidence="4">The sequence shown here is derived from an EMBL/GenBank/DDBJ whole genome shotgun (WGS) entry which is preliminary data.</text>
</comment>
<dbReference type="InterPro" id="IPR018114">
    <property type="entry name" value="TRYPSIN_HIS"/>
</dbReference>
<keyword evidence="5" id="KW-1185">Reference proteome</keyword>
<name>A0A8K0CDI2_IGNLU</name>
<dbReference type="PRINTS" id="PR00722">
    <property type="entry name" value="CHYMOTRYPSIN"/>
</dbReference>
<feature type="chain" id="PRO_5035444069" description="Peptidase S1 domain-containing protein" evidence="2">
    <location>
        <begin position="20"/>
        <end position="329"/>
    </location>
</feature>
<gene>
    <name evidence="4" type="ORF">ILUMI_23998</name>
</gene>
<dbReference type="SUPFAM" id="SSF50494">
    <property type="entry name" value="Trypsin-like serine proteases"/>
    <property type="match status" value="1"/>
</dbReference>
<dbReference type="InterPro" id="IPR009003">
    <property type="entry name" value="Peptidase_S1_PA"/>
</dbReference>
<dbReference type="Proteomes" id="UP000801492">
    <property type="component" value="Unassembled WGS sequence"/>
</dbReference>
<feature type="domain" description="Peptidase S1" evidence="3">
    <location>
        <begin position="8"/>
        <end position="280"/>
    </location>
</feature>
<keyword evidence="1" id="KW-1015">Disulfide bond</keyword>
<dbReference type="InterPro" id="IPR043504">
    <property type="entry name" value="Peptidase_S1_PA_chymotrypsin"/>
</dbReference>
<dbReference type="PROSITE" id="PS00134">
    <property type="entry name" value="TRYPSIN_HIS"/>
    <property type="match status" value="1"/>
</dbReference>
<protein>
    <recommendedName>
        <fullName evidence="3">Peptidase S1 domain-containing protein</fullName>
    </recommendedName>
</protein>
<evidence type="ECO:0000259" key="3">
    <source>
        <dbReference type="PROSITE" id="PS50240"/>
    </source>
</evidence>
<evidence type="ECO:0000313" key="5">
    <source>
        <dbReference type="Proteomes" id="UP000801492"/>
    </source>
</evidence>
<dbReference type="GO" id="GO:0004252">
    <property type="term" value="F:serine-type endopeptidase activity"/>
    <property type="evidence" value="ECO:0007669"/>
    <property type="project" value="InterPro"/>
</dbReference>
<dbReference type="InterPro" id="IPR001314">
    <property type="entry name" value="Peptidase_S1A"/>
</dbReference>
<dbReference type="OrthoDB" id="10059102at2759"/>
<dbReference type="PROSITE" id="PS50240">
    <property type="entry name" value="TRYPSIN_DOM"/>
    <property type="match status" value="1"/>
</dbReference>
<dbReference type="Gene3D" id="2.40.10.10">
    <property type="entry name" value="Trypsin-like serine proteases"/>
    <property type="match status" value="1"/>
</dbReference>
<evidence type="ECO:0000256" key="1">
    <source>
        <dbReference type="ARBA" id="ARBA00023157"/>
    </source>
</evidence>
<evidence type="ECO:0000256" key="2">
    <source>
        <dbReference type="SAM" id="SignalP"/>
    </source>
</evidence>
<organism evidence="4 5">
    <name type="scientific">Ignelater luminosus</name>
    <name type="common">Cucubano</name>
    <name type="synonym">Pyrophorus luminosus</name>
    <dbReference type="NCBI Taxonomy" id="2038154"/>
    <lineage>
        <taxon>Eukaryota</taxon>
        <taxon>Metazoa</taxon>
        <taxon>Ecdysozoa</taxon>
        <taxon>Arthropoda</taxon>
        <taxon>Hexapoda</taxon>
        <taxon>Insecta</taxon>
        <taxon>Pterygota</taxon>
        <taxon>Neoptera</taxon>
        <taxon>Endopterygota</taxon>
        <taxon>Coleoptera</taxon>
        <taxon>Polyphaga</taxon>
        <taxon>Elateriformia</taxon>
        <taxon>Elateroidea</taxon>
        <taxon>Elateridae</taxon>
        <taxon>Agrypninae</taxon>
        <taxon>Pyrophorini</taxon>
        <taxon>Ignelater</taxon>
    </lineage>
</organism>
<dbReference type="Pfam" id="PF00089">
    <property type="entry name" value="Trypsin"/>
    <property type="match status" value="1"/>
</dbReference>
<dbReference type="GO" id="GO:0006508">
    <property type="term" value="P:proteolysis"/>
    <property type="evidence" value="ECO:0007669"/>
    <property type="project" value="InterPro"/>
</dbReference>
<sequence>MNKLSCLIVAAFFVKYVFPNEDEGTKPAEDGQFPFFVQILITGLPELGSMNTTHCGATLIDIKWILSAAHCFTAKVNGTLPPVVFEKNLVQAFMGSTTKVGTPEAHNLTSRYVEKAYLHPKFVPVLEQNNFMSYDIAVALLKEPFTLTDNVRTIILPDKKSKTDLCSNGVVTGIGTVDFDGINREVVQYTNATSLTPDKVKVGYKDDITNATFFFSKAKFVQGHAVFGDSGAPFLCYSVPDDPIQYGITSMSIFDFDAETLYTKFESVDKYIKFIRSYVPFQSVRARHVDNQIKHPNKKSPSPQKASSAIRRRISGTLFIIILFITSFS</sequence>
<keyword evidence="2" id="KW-0732">Signal</keyword>
<dbReference type="SMART" id="SM00020">
    <property type="entry name" value="Tryp_SPc"/>
    <property type="match status" value="1"/>
</dbReference>
<dbReference type="PANTHER" id="PTHR24253">
    <property type="entry name" value="TRANSMEMBRANE PROTEASE SERINE"/>
    <property type="match status" value="1"/>
</dbReference>